<proteinExistence type="predicted"/>
<dbReference type="EMBL" id="LR797033">
    <property type="protein sequence ID" value="CAB4182988.1"/>
    <property type="molecule type" value="Genomic_DNA"/>
</dbReference>
<evidence type="ECO:0000313" key="1">
    <source>
        <dbReference type="EMBL" id="CAB4171296.1"/>
    </source>
</evidence>
<name>A0A6J5PMW6_9CAUD</name>
<evidence type="ECO:0000313" key="2">
    <source>
        <dbReference type="EMBL" id="CAB4182988.1"/>
    </source>
</evidence>
<accession>A0A6J5PMW6</accession>
<gene>
    <name evidence="2" type="ORF">UFOVP1091_30</name>
    <name evidence="3" type="ORF">UFOVP1335_16</name>
    <name evidence="4" type="ORF">UFOVP1445_30</name>
    <name evidence="1" type="ORF">UFOVP914_37</name>
</gene>
<organism evidence="1">
    <name type="scientific">uncultured Caudovirales phage</name>
    <dbReference type="NCBI Taxonomy" id="2100421"/>
    <lineage>
        <taxon>Viruses</taxon>
        <taxon>Duplodnaviria</taxon>
        <taxon>Heunggongvirae</taxon>
        <taxon>Uroviricota</taxon>
        <taxon>Caudoviricetes</taxon>
        <taxon>Peduoviridae</taxon>
        <taxon>Maltschvirus</taxon>
        <taxon>Maltschvirus maltsch</taxon>
    </lineage>
</organism>
<evidence type="ECO:0000313" key="3">
    <source>
        <dbReference type="EMBL" id="CAB4199066.1"/>
    </source>
</evidence>
<sequence length="59" mass="6839">MTEEQQFIARLLGHQCPTNLHEGTGTFEFKMCCHFKVIARANRHVDGHWVVQDSEIVEL</sequence>
<protein>
    <submittedName>
        <fullName evidence="1">Uncharacterized protein</fullName>
    </submittedName>
</protein>
<dbReference type="EMBL" id="LR797381">
    <property type="protein sequence ID" value="CAB4212723.1"/>
    <property type="molecule type" value="Genomic_DNA"/>
</dbReference>
<reference evidence="1" key="1">
    <citation type="submission" date="2020-05" db="EMBL/GenBank/DDBJ databases">
        <authorList>
            <person name="Chiriac C."/>
            <person name="Salcher M."/>
            <person name="Ghai R."/>
            <person name="Kavagutti S V."/>
        </authorList>
    </citation>
    <scope>NUCLEOTIDE SEQUENCE</scope>
</reference>
<dbReference type="EMBL" id="LR797281">
    <property type="protein sequence ID" value="CAB4199066.1"/>
    <property type="molecule type" value="Genomic_DNA"/>
</dbReference>
<dbReference type="EMBL" id="LR796864">
    <property type="protein sequence ID" value="CAB4171296.1"/>
    <property type="molecule type" value="Genomic_DNA"/>
</dbReference>
<evidence type="ECO:0000313" key="4">
    <source>
        <dbReference type="EMBL" id="CAB4212723.1"/>
    </source>
</evidence>